<accession>A0A4V6A808</accession>
<dbReference type="SUPFAM" id="SSF51905">
    <property type="entry name" value="FAD/NAD(P)-binding domain"/>
    <property type="match status" value="1"/>
</dbReference>
<evidence type="ECO:0000259" key="8">
    <source>
        <dbReference type="Pfam" id="PF08541"/>
    </source>
</evidence>
<dbReference type="InterPro" id="IPR036188">
    <property type="entry name" value="FAD/NAD-bd_sf"/>
</dbReference>
<protein>
    <recommendedName>
        <fullName evidence="8">Beta-ketoacyl-[acyl-carrier-protein] synthase III C-terminal domain-containing protein</fullName>
    </recommendedName>
</protein>
<dbReference type="InterPro" id="IPR013747">
    <property type="entry name" value="ACP_syn_III_C"/>
</dbReference>
<keyword evidence="7" id="KW-0275">Fatty acid biosynthesis</keyword>
<dbReference type="EMBL" id="RCHU01000575">
    <property type="protein sequence ID" value="TKS01156.1"/>
    <property type="molecule type" value="Genomic_DNA"/>
</dbReference>
<dbReference type="Gene3D" id="3.50.50.60">
    <property type="entry name" value="FAD/NAD(P)-binding domain"/>
    <property type="match status" value="1"/>
</dbReference>
<organism evidence="9">
    <name type="scientific">Populus alba</name>
    <name type="common">White poplar</name>
    <dbReference type="NCBI Taxonomy" id="43335"/>
    <lineage>
        <taxon>Eukaryota</taxon>
        <taxon>Viridiplantae</taxon>
        <taxon>Streptophyta</taxon>
        <taxon>Embryophyta</taxon>
        <taxon>Tracheophyta</taxon>
        <taxon>Spermatophyta</taxon>
        <taxon>Magnoliopsida</taxon>
        <taxon>eudicotyledons</taxon>
        <taxon>Gunneridae</taxon>
        <taxon>Pentapetalae</taxon>
        <taxon>rosids</taxon>
        <taxon>fabids</taxon>
        <taxon>Malpighiales</taxon>
        <taxon>Salicaceae</taxon>
        <taxon>Saliceae</taxon>
        <taxon>Populus</taxon>
    </lineage>
</organism>
<comment type="pathway">
    <text evidence="1">Lipid metabolism; fatty acid biosynthesis.</text>
</comment>
<evidence type="ECO:0000256" key="3">
    <source>
        <dbReference type="ARBA" id="ARBA00022516"/>
    </source>
</evidence>
<dbReference type="Gene3D" id="3.40.47.10">
    <property type="match status" value="1"/>
</dbReference>
<name>A0A4V6A808_POPAL</name>
<dbReference type="PANTHER" id="PTHR43091:SF1">
    <property type="entry name" value="BETA-KETOACYL-[ACYL-CARRIER-PROTEIN] SYNTHASE III, CHLOROPLASTIC"/>
    <property type="match status" value="1"/>
</dbReference>
<gene>
    <name evidence="9" type="ORF">D5086_0000176390</name>
</gene>
<keyword evidence="3" id="KW-0444">Lipid biosynthesis</keyword>
<dbReference type="PANTHER" id="PTHR43091">
    <property type="entry name" value="3-OXOACYL-[ACYL-CARRIER-PROTEIN] SYNTHASE"/>
    <property type="match status" value="1"/>
</dbReference>
<dbReference type="InterPro" id="IPR016039">
    <property type="entry name" value="Thiolase-like"/>
</dbReference>
<dbReference type="STRING" id="43335.A0A4V6A808"/>
<dbReference type="GO" id="GO:0006633">
    <property type="term" value="P:fatty acid biosynthetic process"/>
    <property type="evidence" value="ECO:0007669"/>
    <property type="project" value="UniProtKB-UniPathway"/>
</dbReference>
<evidence type="ECO:0000313" key="9">
    <source>
        <dbReference type="EMBL" id="TKS01156.1"/>
    </source>
</evidence>
<evidence type="ECO:0000256" key="2">
    <source>
        <dbReference type="ARBA" id="ARBA00008642"/>
    </source>
</evidence>
<dbReference type="GO" id="GO:0009507">
    <property type="term" value="C:chloroplast"/>
    <property type="evidence" value="ECO:0007669"/>
    <property type="project" value="TreeGrafter"/>
</dbReference>
<comment type="caution">
    <text evidence="9">The sequence shown here is derived from an EMBL/GenBank/DDBJ whole genome shotgun (WGS) entry which is preliminary data.</text>
</comment>
<proteinExistence type="inferred from homology"/>
<dbReference type="SUPFAM" id="SSF53901">
    <property type="entry name" value="Thiolase-like"/>
    <property type="match status" value="1"/>
</dbReference>
<evidence type="ECO:0000256" key="7">
    <source>
        <dbReference type="ARBA" id="ARBA00023160"/>
    </source>
</evidence>
<keyword evidence="4" id="KW-0808">Transferase</keyword>
<comment type="similarity">
    <text evidence="2">Belongs to the thiolase-like superfamily. FabH family.</text>
</comment>
<reference evidence="9" key="1">
    <citation type="submission" date="2018-10" db="EMBL/GenBank/DDBJ databases">
        <title>Population genomic analysis revealed the cold adaptation of white poplar.</title>
        <authorList>
            <person name="Liu Y.-J."/>
        </authorList>
    </citation>
    <scope>NUCLEOTIDE SEQUENCE [LARGE SCALE GENOMIC DNA]</scope>
    <source>
        <strain evidence="9">PAL-ZL1</strain>
    </source>
</reference>
<evidence type="ECO:0000256" key="6">
    <source>
        <dbReference type="ARBA" id="ARBA00023098"/>
    </source>
</evidence>
<keyword evidence="5" id="KW-0276">Fatty acid metabolism</keyword>
<evidence type="ECO:0000256" key="1">
    <source>
        <dbReference type="ARBA" id="ARBA00005194"/>
    </source>
</evidence>
<keyword evidence="6" id="KW-0443">Lipid metabolism</keyword>
<dbReference type="GO" id="GO:0016746">
    <property type="term" value="F:acyltransferase activity"/>
    <property type="evidence" value="ECO:0007669"/>
    <property type="project" value="InterPro"/>
</dbReference>
<dbReference type="UniPathway" id="UPA00094"/>
<evidence type="ECO:0000256" key="4">
    <source>
        <dbReference type="ARBA" id="ARBA00022679"/>
    </source>
</evidence>
<feature type="domain" description="Beta-ketoacyl-[acyl-carrier-protein] synthase III C-terminal" evidence="8">
    <location>
        <begin position="285"/>
        <end position="349"/>
    </location>
</feature>
<dbReference type="Pfam" id="PF08541">
    <property type="entry name" value="ACP_syn_III_C"/>
    <property type="match status" value="1"/>
</dbReference>
<evidence type="ECO:0000256" key="5">
    <source>
        <dbReference type="ARBA" id="ARBA00022832"/>
    </source>
</evidence>
<sequence length="361" mass="39873">MTCQRMLRAGSVSELQSVGGYVRSINLWPGKQIQSHNYRTPEPFRNRVVVLIGSSMSAAGLSIEIAEIVTVDDNRMGPLYKHVFPPIFGSRAILCSSTMEARSICASITSPEHMMDDVKAFYSILEASGIPKHYTHKMLDSGKWQVHPGPVVPFSSKPRREDYAFNRGYWIWVLFHQRNLKESGASTIEGSEKISPSQSGLPRVHLFDSQLEKISDPLSIANAAVVACDSEDYGLLSFDLHSDGEGLTFRLPPKRHAIISCLQMNGKEVFRFAVRCVPQSIECALEKAGLPGSSIDWPLIHRANQRIIVAVATYLEVPPEKIISNVANYGNTSAASIPLALDEAVRSDQAIPLQLQDLELV</sequence>
<dbReference type="AlphaFoldDB" id="A0A4V6A808"/>